<reference evidence="9" key="1">
    <citation type="submission" date="2010-05" db="EMBL/GenBank/DDBJ databases">
        <title>The draft genome of Desulfonatronospira thiodismutans ASO3-1.</title>
        <authorList>
            <consortium name="US DOE Joint Genome Institute (JGI-PGF)"/>
            <person name="Lucas S."/>
            <person name="Copeland A."/>
            <person name="Lapidus A."/>
            <person name="Cheng J.-F."/>
            <person name="Bruce D."/>
            <person name="Goodwin L."/>
            <person name="Pitluck S."/>
            <person name="Chertkov O."/>
            <person name="Brettin T."/>
            <person name="Detter J.C."/>
            <person name="Han C."/>
            <person name="Land M.L."/>
            <person name="Hauser L."/>
            <person name="Kyrpides N."/>
            <person name="Mikhailova N."/>
            <person name="Muyzer G."/>
            <person name="Woyke T."/>
        </authorList>
    </citation>
    <scope>NUCLEOTIDE SEQUENCE [LARGE SCALE GENOMIC DNA]</scope>
    <source>
        <strain evidence="9">ASO3-1</strain>
    </source>
</reference>
<evidence type="ECO:0000256" key="1">
    <source>
        <dbReference type="ARBA" id="ARBA00004496"/>
    </source>
</evidence>
<proteinExistence type="predicted"/>
<keyword evidence="4" id="KW-0762">Sugar transport</keyword>
<evidence type="ECO:0000256" key="3">
    <source>
        <dbReference type="ARBA" id="ARBA00022490"/>
    </source>
</evidence>
<evidence type="ECO:0000256" key="6">
    <source>
        <dbReference type="ARBA" id="ARBA00022683"/>
    </source>
</evidence>
<dbReference type="EMBL" id="ACJN02000003">
    <property type="protein sequence ID" value="EFI33624.1"/>
    <property type="molecule type" value="Genomic_DNA"/>
</dbReference>
<comment type="subcellular location">
    <subcellularLocation>
        <location evidence="1">Cytoplasm</location>
    </subcellularLocation>
</comment>
<dbReference type="InterPro" id="IPR004720">
    <property type="entry name" value="PTS_IIB_sorbose-sp"/>
</dbReference>
<dbReference type="Pfam" id="PF03830">
    <property type="entry name" value="PTSIIB_sorb"/>
    <property type="match status" value="1"/>
</dbReference>
<keyword evidence="7" id="KW-0418">Kinase</keyword>
<dbReference type="OrthoDB" id="9788818at2"/>
<feature type="domain" description="PTS EIIB type-4" evidence="8">
    <location>
        <begin position="1"/>
        <end position="154"/>
    </location>
</feature>
<dbReference type="RefSeq" id="WP_008870974.1">
    <property type="nucleotide sequence ID" value="NZ_ACJN02000003.1"/>
</dbReference>
<evidence type="ECO:0000313" key="9">
    <source>
        <dbReference type="EMBL" id="EFI33624.1"/>
    </source>
</evidence>
<evidence type="ECO:0000259" key="8">
    <source>
        <dbReference type="PROSITE" id="PS51101"/>
    </source>
</evidence>
<dbReference type="Proteomes" id="UP000005496">
    <property type="component" value="Unassembled WGS sequence"/>
</dbReference>
<dbReference type="eggNOG" id="COG3444">
    <property type="taxonomic scope" value="Bacteria"/>
</dbReference>
<dbReference type="SUPFAM" id="SSF52728">
    <property type="entry name" value="PTS IIb component"/>
    <property type="match status" value="1"/>
</dbReference>
<dbReference type="GO" id="GO:0008982">
    <property type="term" value="F:protein-N(PI)-phosphohistidine-sugar phosphotransferase activity"/>
    <property type="evidence" value="ECO:0007669"/>
    <property type="project" value="InterPro"/>
</dbReference>
<evidence type="ECO:0000256" key="2">
    <source>
        <dbReference type="ARBA" id="ARBA00022448"/>
    </source>
</evidence>
<sequence>MFWVRIDNRLIHGQVIETWLPYAGSSTILVVNDELAADPVRQEIMGLAVPSHIDITFASIQESPRVLHTTLKDRLSSVFILFDNCPDARQAFDQGLNFDWINIGNIHYSPGRKQVCAHIALSQDDSLCLEYFYRQGVKLDFRCVPHKSVQVDSW</sequence>
<keyword evidence="6" id="KW-0598">Phosphotransferase system</keyword>
<dbReference type="AlphaFoldDB" id="D6SSF8"/>
<dbReference type="GO" id="GO:0009401">
    <property type="term" value="P:phosphoenolpyruvate-dependent sugar phosphotransferase system"/>
    <property type="evidence" value="ECO:0007669"/>
    <property type="project" value="UniProtKB-KW"/>
</dbReference>
<dbReference type="GO" id="GO:0016301">
    <property type="term" value="F:kinase activity"/>
    <property type="evidence" value="ECO:0007669"/>
    <property type="project" value="UniProtKB-KW"/>
</dbReference>
<keyword evidence="10" id="KW-1185">Reference proteome</keyword>
<keyword evidence="2" id="KW-0813">Transport</keyword>
<dbReference type="PROSITE" id="PS51101">
    <property type="entry name" value="PTS_EIIB_TYPE_4"/>
    <property type="match status" value="1"/>
</dbReference>
<dbReference type="InterPro" id="IPR036667">
    <property type="entry name" value="PTS_IIB_sorbose-sp_sf"/>
</dbReference>
<evidence type="ECO:0000256" key="7">
    <source>
        <dbReference type="ARBA" id="ARBA00022777"/>
    </source>
</evidence>
<evidence type="ECO:0000313" key="10">
    <source>
        <dbReference type="Proteomes" id="UP000005496"/>
    </source>
</evidence>
<gene>
    <name evidence="9" type="ORF">Dthio_PD0959</name>
</gene>
<dbReference type="GO" id="GO:0005737">
    <property type="term" value="C:cytoplasm"/>
    <property type="evidence" value="ECO:0007669"/>
    <property type="project" value="UniProtKB-SubCell"/>
</dbReference>
<evidence type="ECO:0000256" key="4">
    <source>
        <dbReference type="ARBA" id="ARBA00022597"/>
    </source>
</evidence>
<name>D6SSF8_9BACT</name>
<protein>
    <submittedName>
        <fullName evidence="9">PTS system sorbose subfamily IIB component</fullName>
    </submittedName>
</protein>
<accession>D6SSF8</accession>
<organism evidence="9 10">
    <name type="scientific">Desulfonatronospira thiodismutans ASO3-1</name>
    <dbReference type="NCBI Taxonomy" id="555779"/>
    <lineage>
        <taxon>Bacteria</taxon>
        <taxon>Pseudomonadati</taxon>
        <taxon>Thermodesulfobacteriota</taxon>
        <taxon>Desulfovibrionia</taxon>
        <taxon>Desulfovibrionales</taxon>
        <taxon>Desulfonatronovibrionaceae</taxon>
        <taxon>Desulfonatronospira</taxon>
    </lineage>
</organism>
<keyword evidence="5" id="KW-0808">Transferase</keyword>
<keyword evidence="3" id="KW-0963">Cytoplasm</keyword>
<comment type="caution">
    <text evidence="9">The sequence shown here is derived from an EMBL/GenBank/DDBJ whole genome shotgun (WGS) entry which is preliminary data.</text>
</comment>
<dbReference type="Gene3D" id="3.40.35.10">
    <property type="entry name" value="Phosphotransferase system, sorbose subfamily IIB component"/>
    <property type="match status" value="1"/>
</dbReference>
<evidence type="ECO:0000256" key="5">
    <source>
        <dbReference type="ARBA" id="ARBA00022679"/>
    </source>
</evidence>